<evidence type="ECO:0000256" key="1">
    <source>
        <dbReference type="ARBA" id="ARBA00022741"/>
    </source>
</evidence>
<dbReference type="CDD" id="cd03214">
    <property type="entry name" value="ABC_Iron-Siderophores_B12_Hemin"/>
    <property type="match status" value="1"/>
</dbReference>
<dbReference type="RefSeq" id="WP_379484944.1">
    <property type="nucleotide sequence ID" value="NZ_JBHMCF010000046.1"/>
</dbReference>
<dbReference type="InterPro" id="IPR003439">
    <property type="entry name" value="ABC_transporter-like_ATP-bd"/>
</dbReference>
<keyword evidence="2 4" id="KW-0067">ATP-binding</keyword>
<evidence type="ECO:0000313" key="4">
    <source>
        <dbReference type="EMBL" id="MFB9476109.1"/>
    </source>
</evidence>
<accession>A0ABV5P2D1</accession>
<proteinExistence type="predicted"/>
<dbReference type="SMART" id="SM00382">
    <property type="entry name" value="AAA"/>
    <property type="match status" value="1"/>
</dbReference>
<comment type="caution">
    <text evidence="4">The sequence shown here is derived from an EMBL/GenBank/DDBJ whole genome shotgun (WGS) entry which is preliminary data.</text>
</comment>
<dbReference type="Gene3D" id="3.40.50.300">
    <property type="entry name" value="P-loop containing nucleotide triphosphate hydrolases"/>
    <property type="match status" value="1"/>
</dbReference>
<evidence type="ECO:0000313" key="5">
    <source>
        <dbReference type="Proteomes" id="UP001589568"/>
    </source>
</evidence>
<dbReference type="InterPro" id="IPR027417">
    <property type="entry name" value="P-loop_NTPase"/>
</dbReference>
<dbReference type="InterPro" id="IPR017871">
    <property type="entry name" value="ABC_transporter-like_CS"/>
</dbReference>
<gene>
    <name evidence="4" type="ORF">ACFFR3_42005</name>
</gene>
<reference evidence="4 5" key="1">
    <citation type="submission" date="2024-09" db="EMBL/GenBank/DDBJ databases">
        <authorList>
            <person name="Sun Q."/>
            <person name="Mori K."/>
        </authorList>
    </citation>
    <scope>NUCLEOTIDE SEQUENCE [LARGE SCALE GENOMIC DNA]</scope>
    <source>
        <strain evidence="4 5">JCM 3324</strain>
    </source>
</reference>
<keyword evidence="1" id="KW-0547">Nucleotide-binding</keyword>
<dbReference type="PANTHER" id="PTHR42794:SF2">
    <property type="entry name" value="ABC TRANSPORTER ATP-BINDING PROTEIN"/>
    <property type="match status" value="1"/>
</dbReference>
<dbReference type="Pfam" id="PF00005">
    <property type="entry name" value="ABC_tran"/>
    <property type="match status" value="1"/>
</dbReference>
<dbReference type="SUPFAM" id="SSF52540">
    <property type="entry name" value="P-loop containing nucleoside triphosphate hydrolases"/>
    <property type="match status" value="1"/>
</dbReference>
<evidence type="ECO:0000256" key="2">
    <source>
        <dbReference type="ARBA" id="ARBA00022840"/>
    </source>
</evidence>
<evidence type="ECO:0000259" key="3">
    <source>
        <dbReference type="PROSITE" id="PS50893"/>
    </source>
</evidence>
<dbReference type="PANTHER" id="PTHR42794">
    <property type="entry name" value="HEMIN IMPORT ATP-BINDING PROTEIN HMUV"/>
    <property type="match status" value="1"/>
</dbReference>
<dbReference type="GO" id="GO:0005524">
    <property type="term" value="F:ATP binding"/>
    <property type="evidence" value="ECO:0007669"/>
    <property type="project" value="UniProtKB-KW"/>
</dbReference>
<dbReference type="InterPro" id="IPR003593">
    <property type="entry name" value="AAA+_ATPase"/>
</dbReference>
<dbReference type="Proteomes" id="UP001589568">
    <property type="component" value="Unassembled WGS sequence"/>
</dbReference>
<dbReference type="PROSITE" id="PS50893">
    <property type="entry name" value="ABC_TRANSPORTER_2"/>
    <property type="match status" value="1"/>
</dbReference>
<name>A0ABV5P2D1_9ACTN</name>
<dbReference type="EMBL" id="JBHMCF010000046">
    <property type="protein sequence ID" value="MFB9476109.1"/>
    <property type="molecule type" value="Genomic_DNA"/>
</dbReference>
<protein>
    <submittedName>
        <fullName evidence="4">ABC transporter ATP-binding protein</fullName>
    </submittedName>
</protein>
<organism evidence="4 5">
    <name type="scientific">Nonomuraea salmonea</name>
    <dbReference type="NCBI Taxonomy" id="46181"/>
    <lineage>
        <taxon>Bacteria</taxon>
        <taxon>Bacillati</taxon>
        <taxon>Actinomycetota</taxon>
        <taxon>Actinomycetes</taxon>
        <taxon>Streptosporangiales</taxon>
        <taxon>Streptosporangiaceae</taxon>
        <taxon>Nonomuraea</taxon>
    </lineage>
</organism>
<sequence length="256" mass="27404">MRLALNGVSVAVEGTPIVHDAALEVGDGEFVALVGPNGCGKSTLLRSIYRALRPSAGLIAVDGDDVHRLPAREAARRTAVVAQETPADLDFTVAEIVRMGRTPYRADASVDEELCGRALDRVGLGEASGRIFATLSGGEKQRVLLARALAQDTRLLLLDEPTAHLDIRHQLDLLHLVRELGLATLAVLHDLNQAAAFCDRLYVMNAGRIVAGGPPGEVLTPDLIAQVYGVRAVRRTQLVFERSQADEVADLLGQAR</sequence>
<feature type="domain" description="ABC transporter" evidence="3">
    <location>
        <begin position="3"/>
        <end position="231"/>
    </location>
</feature>
<keyword evidence="5" id="KW-1185">Reference proteome</keyword>
<dbReference type="PROSITE" id="PS00211">
    <property type="entry name" value="ABC_TRANSPORTER_1"/>
    <property type="match status" value="1"/>
</dbReference>